<dbReference type="GO" id="GO:0003677">
    <property type="term" value="F:DNA binding"/>
    <property type="evidence" value="ECO:0007669"/>
    <property type="project" value="InterPro"/>
</dbReference>
<evidence type="ECO:0000256" key="1">
    <source>
        <dbReference type="SAM" id="MobiDB-lite"/>
    </source>
</evidence>
<evidence type="ECO:0000313" key="4">
    <source>
        <dbReference type="EMBL" id="ASN05670.1"/>
    </source>
</evidence>
<feature type="transmembrane region" description="Helical" evidence="2">
    <location>
        <begin position="103"/>
        <end position="128"/>
    </location>
</feature>
<dbReference type="Proteomes" id="UP000204391">
    <property type="component" value="Chromosome"/>
</dbReference>
<feature type="compositionally biased region" description="Basic and acidic residues" evidence="1">
    <location>
        <begin position="73"/>
        <end position="83"/>
    </location>
</feature>
<evidence type="ECO:0000313" key="5">
    <source>
        <dbReference type="Proteomes" id="UP000204391"/>
    </source>
</evidence>
<feature type="domain" description="Cytoskeleton protein RodZ-like C-terminal" evidence="3">
    <location>
        <begin position="229"/>
        <end position="291"/>
    </location>
</feature>
<keyword evidence="5" id="KW-1185">Reference proteome</keyword>
<dbReference type="InterPro" id="IPR001387">
    <property type="entry name" value="Cro/C1-type_HTH"/>
</dbReference>
<dbReference type="InterPro" id="IPR025194">
    <property type="entry name" value="RodZ-like_C"/>
</dbReference>
<dbReference type="OrthoDB" id="9797543at2"/>
<dbReference type="InterPro" id="IPR050400">
    <property type="entry name" value="Bact_Cytoskel_RodZ"/>
</dbReference>
<feature type="compositionally biased region" description="Basic and acidic residues" evidence="1">
    <location>
        <begin position="171"/>
        <end position="188"/>
    </location>
</feature>
<dbReference type="AlphaFoldDB" id="A0A221MDI7"/>
<dbReference type="Pfam" id="PF13413">
    <property type="entry name" value="HTH_25"/>
    <property type="match status" value="1"/>
</dbReference>
<protein>
    <submittedName>
        <fullName evidence="4">Helix-turn-helix domain-containing protein</fullName>
    </submittedName>
</protein>
<reference evidence="4 5" key="1">
    <citation type="journal article" date="2003" name="Int. J. Syst. Evol. Microbiol.">
        <title>Virgibacillus carmonensis sp. nov., Virgibacillus necropolis sp. nov. and Virgibacillus picturae sp. nov., three novel species isolated from deteriorated mural paintings, transfer of the species of the genus salibacillus to Virgibacillus, as Virgibacillus marismortui comb. nov. and Virgibacillus salexigens comb. nov., and emended description of the genus Virgibacillus.</title>
        <authorList>
            <person name="Heyrman J."/>
            <person name="Logan N.A."/>
            <person name="Busse H.J."/>
            <person name="Balcaen A."/>
            <person name="Lebbe L."/>
            <person name="Rodriguez-Diaz M."/>
            <person name="Swings J."/>
            <person name="De Vos P."/>
        </authorList>
    </citation>
    <scope>NUCLEOTIDE SEQUENCE [LARGE SCALE GENOMIC DNA]</scope>
    <source>
        <strain evidence="4 5">LMG 19488</strain>
    </source>
</reference>
<dbReference type="KEGG" id="vne:CFK40_11940"/>
<name>A0A221MDI7_9BACI</name>
<organism evidence="4 5">
    <name type="scientific">Virgibacillus necropolis</name>
    <dbReference type="NCBI Taxonomy" id="163877"/>
    <lineage>
        <taxon>Bacteria</taxon>
        <taxon>Bacillati</taxon>
        <taxon>Bacillota</taxon>
        <taxon>Bacilli</taxon>
        <taxon>Bacillales</taxon>
        <taxon>Bacillaceae</taxon>
        <taxon>Virgibacillus</taxon>
    </lineage>
</organism>
<dbReference type="PANTHER" id="PTHR34475">
    <property type="match status" value="1"/>
</dbReference>
<keyword evidence="2" id="KW-1133">Transmembrane helix</keyword>
<feature type="region of interest" description="Disordered" evidence="1">
    <location>
        <begin position="134"/>
        <end position="217"/>
    </location>
</feature>
<dbReference type="InterPro" id="IPR010982">
    <property type="entry name" value="Lambda_DNA-bd_dom_sf"/>
</dbReference>
<dbReference type="Gene3D" id="1.10.260.40">
    <property type="entry name" value="lambda repressor-like DNA-binding domains"/>
    <property type="match status" value="1"/>
</dbReference>
<sequence length="312" mass="34801">MEIGARLKEARVAQNLSLESVQETTKIQKRYLIAIEEGNLNVLPGKFYARAFIKEYATAVGLDSNELLDEYKEEIPGTEEKSTEQYTRIQRSRRDSNSSKGPVIFSLFPTIIVILLIIGIFFAAWYFISKTTANDSADPVDSPDDNEIIYDPGEKNTQDNQPSDEDTNSDEGSKSQDDTTTDEKKSDSTTEDPDIEKVEPTLDLVEEGSGTSPKSTFELNNASENVVITLEADGESYLAITNDEEKQYFTGIISAANSPQEIDVSGDKRVYFNVGNAPALQITIDGVELEYPLDETEKVHQKIWININQTEK</sequence>
<dbReference type="PANTHER" id="PTHR34475:SF1">
    <property type="entry name" value="CYTOSKELETON PROTEIN RODZ"/>
    <property type="match status" value="1"/>
</dbReference>
<keyword evidence="2" id="KW-0472">Membrane</keyword>
<dbReference type="RefSeq" id="WP_089532519.1">
    <property type="nucleotide sequence ID" value="NZ_CP022437.1"/>
</dbReference>
<dbReference type="SUPFAM" id="SSF47413">
    <property type="entry name" value="lambda repressor-like DNA-binding domains"/>
    <property type="match status" value="1"/>
</dbReference>
<dbReference type="EMBL" id="CP022437">
    <property type="protein sequence ID" value="ASN05670.1"/>
    <property type="molecule type" value="Genomic_DNA"/>
</dbReference>
<proteinExistence type="predicted"/>
<feature type="region of interest" description="Disordered" evidence="1">
    <location>
        <begin position="73"/>
        <end position="99"/>
    </location>
</feature>
<evidence type="ECO:0000256" key="2">
    <source>
        <dbReference type="SAM" id="Phobius"/>
    </source>
</evidence>
<dbReference type="Pfam" id="PF13464">
    <property type="entry name" value="RodZ_C"/>
    <property type="match status" value="1"/>
</dbReference>
<accession>A0A221MDI7</accession>
<evidence type="ECO:0000259" key="3">
    <source>
        <dbReference type="Pfam" id="PF13464"/>
    </source>
</evidence>
<dbReference type="CDD" id="cd00093">
    <property type="entry name" value="HTH_XRE"/>
    <property type="match status" value="1"/>
</dbReference>
<keyword evidence="2" id="KW-0812">Transmembrane</keyword>
<gene>
    <name evidence="4" type="ORF">CFK40_11940</name>
</gene>